<dbReference type="Pfam" id="PF11181">
    <property type="entry name" value="YflT"/>
    <property type="match status" value="1"/>
</dbReference>
<comment type="caution">
    <text evidence="5">The sequence shown here is derived from an EMBL/GenBank/DDBJ whole genome shotgun (WGS) entry which is preliminary data.</text>
</comment>
<feature type="compositionally biased region" description="Basic and acidic residues" evidence="2">
    <location>
        <begin position="107"/>
        <end position="119"/>
    </location>
</feature>
<organism evidence="5 6">
    <name type="scientific">Salinicoccus jeotgali</name>
    <dbReference type="NCBI Taxonomy" id="381634"/>
    <lineage>
        <taxon>Bacteria</taxon>
        <taxon>Bacillati</taxon>
        <taxon>Bacillota</taxon>
        <taxon>Bacilli</taxon>
        <taxon>Bacillales</taxon>
        <taxon>Staphylococcaceae</taxon>
        <taxon>Salinicoccus</taxon>
    </lineage>
</organism>
<evidence type="ECO:0000313" key="5">
    <source>
        <dbReference type="EMBL" id="GAA3720835.1"/>
    </source>
</evidence>
<dbReference type="Pfam" id="PF09557">
    <property type="entry name" value="DUF2382"/>
    <property type="match status" value="1"/>
</dbReference>
<proteinExistence type="inferred from homology"/>
<name>A0ABP7EL66_9STAP</name>
<dbReference type="EMBL" id="BAABCK010000017">
    <property type="protein sequence ID" value="GAA3720835.1"/>
    <property type="molecule type" value="Genomic_DNA"/>
</dbReference>
<evidence type="ECO:0008006" key="7">
    <source>
        <dbReference type="Google" id="ProtNLM"/>
    </source>
</evidence>
<protein>
    <recommendedName>
        <fullName evidence="7">DUF2382 domain-containing protein</fullName>
    </recommendedName>
</protein>
<keyword evidence="6" id="KW-1185">Reference proteome</keyword>
<dbReference type="PANTHER" id="PTHR38463:SF1">
    <property type="entry name" value="STRESS RESPONSE PROTEIN YSNF"/>
    <property type="match status" value="1"/>
</dbReference>
<evidence type="ECO:0000259" key="4">
    <source>
        <dbReference type="Pfam" id="PF11181"/>
    </source>
</evidence>
<dbReference type="PANTHER" id="PTHR38463">
    <property type="entry name" value="STRESS RESPONSE PROTEIN YSNF"/>
    <property type="match status" value="1"/>
</dbReference>
<dbReference type="Proteomes" id="UP001500920">
    <property type="component" value="Unassembled WGS sequence"/>
</dbReference>
<dbReference type="InterPro" id="IPR019060">
    <property type="entry name" value="DUF2382"/>
</dbReference>
<dbReference type="InterPro" id="IPR025889">
    <property type="entry name" value="GSP17M-like_dom"/>
</dbReference>
<gene>
    <name evidence="5" type="ORF">GCM10022378_08680</name>
</gene>
<evidence type="ECO:0000256" key="2">
    <source>
        <dbReference type="SAM" id="MobiDB-lite"/>
    </source>
</evidence>
<feature type="compositionally biased region" description="Basic and acidic residues" evidence="2">
    <location>
        <begin position="233"/>
        <end position="278"/>
    </location>
</feature>
<evidence type="ECO:0000256" key="1">
    <source>
        <dbReference type="ARBA" id="ARBA00008128"/>
    </source>
</evidence>
<feature type="compositionally biased region" description="Basic and acidic residues" evidence="2">
    <location>
        <begin position="156"/>
        <end position="183"/>
    </location>
</feature>
<sequence>MRKIEALPTEQDVKQRLDELKAEGVAEEDITLVSNRDLQAGGAFSAYSGVDIKHSTGSTWDKVMSFFTGDDPEDQTLNSMNLSSAEEREYRDALDADKILLHVSDEGSRNDTARSDMNRNDAAYGSGTVGAAGAGLTPGVDREDDNLGDKPGAGFDADRKDRNHDDEATMELREERLNVEKDNVQTGEVNVDKHVETERQEFEVPVEREEVTVERRKVDDGRPADGDFTDSDESVRVPVNEERVNVDKESVVSEEVVIKKDKVKDTEHVSEDVRHEDVDIQEDTEDRGLDRDRGLDKDLDRDRADGRQSDFDYDDNKGRNDRI</sequence>
<dbReference type="InterPro" id="IPR052967">
    <property type="entry name" value="Stress_Response_Assoc"/>
</dbReference>
<evidence type="ECO:0000313" key="6">
    <source>
        <dbReference type="Proteomes" id="UP001500920"/>
    </source>
</evidence>
<accession>A0ABP7EL66</accession>
<feature type="domain" description="DUF2382" evidence="3">
    <location>
        <begin position="170"/>
        <end position="280"/>
    </location>
</feature>
<comment type="similarity">
    <text evidence="1">Belongs to the UPF0355 family.</text>
</comment>
<dbReference type="RefSeq" id="WP_344701782.1">
    <property type="nucleotide sequence ID" value="NZ_BAABCK010000017.1"/>
</dbReference>
<evidence type="ECO:0000259" key="3">
    <source>
        <dbReference type="Pfam" id="PF09557"/>
    </source>
</evidence>
<feature type="compositionally biased region" description="Basic and acidic residues" evidence="2">
    <location>
        <begin position="286"/>
        <end position="323"/>
    </location>
</feature>
<feature type="region of interest" description="Disordered" evidence="2">
    <location>
        <begin position="107"/>
        <end position="323"/>
    </location>
</feature>
<reference evidence="6" key="1">
    <citation type="journal article" date="2019" name="Int. J. Syst. Evol. Microbiol.">
        <title>The Global Catalogue of Microorganisms (GCM) 10K type strain sequencing project: providing services to taxonomists for standard genome sequencing and annotation.</title>
        <authorList>
            <consortium name="The Broad Institute Genomics Platform"/>
            <consortium name="The Broad Institute Genome Sequencing Center for Infectious Disease"/>
            <person name="Wu L."/>
            <person name="Ma J."/>
        </authorList>
    </citation>
    <scope>NUCLEOTIDE SEQUENCE [LARGE SCALE GENOMIC DNA]</scope>
    <source>
        <strain evidence="6">JCM 16981</strain>
    </source>
</reference>
<dbReference type="NCBIfam" id="TIGR02271">
    <property type="entry name" value="YsnF/AvaK domain"/>
    <property type="match status" value="1"/>
</dbReference>
<feature type="compositionally biased region" description="Basic and acidic residues" evidence="2">
    <location>
        <begin position="190"/>
        <end position="225"/>
    </location>
</feature>
<feature type="domain" description="General stress protein 17M-like" evidence="4">
    <location>
        <begin position="3"/>
        <end position="96"/>
    </location>
</feature>